<feature type="domain" description="AB hydrolase-1" evidence="1">
    <location>
        <begin position="52"/>
        <end position="340"/>
    </location>
</feature>
<comment type="caution">
    <text evidence="2">The sequence shown here is derived from an EMBL/GenBank/DDBJ whole genome shotgun (WGS) entry which is preliminary data.</text>
</comment>
<dbReference type="PANTHER" id="PTHR43194">
    <property type="entry name" value="HYDROLASE ALPHA/BETA FOLD FAMILY"/>
    <property type="match status" value="1"/>
</dbReference>
<dbReference type="InterPro" id="IPR029058">
    <property type="entry name" value="AB_hydrolase_fold"/>
</dbReference>
<dbReference type="Gene3D" id="3.40.50.1820">
    <property type="entry name" value="alpha/beta hydrolase"/>
    <property type="match status" value="1"/>
</dbReference>
<dbReference type="Proteomes" id="UP001302126">
    <property type="component" value="Unassembled WGS sequence"/>
</dbReference>
<dbReference type="EMBL" id="MU864434">
    <property type="protein sequence ID" value="KAK4186011.1"/>
    <property type="molecule type" value="Genomic_DNA"/>
</dbReference>
<accession>A0AAN6WQA8</accession>
<evidence type="ECO:0000313" key="3">
    <source>
        <dbReference type="Proteomes" id="UP001302126"/>
    </source>
</evidence>
<reference evidence="2" key="1">
    <citation type="journal article" date="2023" name="Mol. Phylogenet. Evol.">
        <title>Genome-scale phylogeny and comparative genomics of the fungal order Sordariales.</title>
        <authorList>
            <person name="Hensen N."/>
            <person name="Bonometti L."/>
            <person name="Westerberg I."/>
            <person name="Brannstrom I.O."/>
            <person name="Guillou S."/>
            <person name="Cros-Aarteil S."/>
            <person name="Calhoun S."/>
            <person name="Haridas S."/>
            <person name="Kuo A."/>
            <person name="Mondo S."/>
            <person name="Pangilinan J."/>
            <person name="Riley R."/>
            <person name="LaButti K."/>
            <person name="Andreopoulos B."/>
            <person name="Lipzen A."/>
            <person name="Chen C."/>
            <person name="Yan M."/>
            <person name="Daum C."/>
            <person name="Ng V."/>
            <person name="Clum A."/>
            <person name="Steindorff A."/>
            <person name="Ohm R.A."/>
            <person name="Martin F."/>
            <person name="Silar P."/>
            <person name="Natvig D.O."/>
            <person name="Lalanne C."/>
            <person name="Gautier V."/>
            <person name="Ament-Velasquez S.L."/>
            <person name="Kruys A."/>
            <person name="Hutchinson M.I."/>
            <person name="Powell A.J."/>
            <person name="Barry K."/>
            <person name="Miller A.N."/>
            <person name="Grigoriev I.V."/>
            <person name="Debuchy R."/>
            <person name="Gladieux P."/>
            <person name="Hiltunen Thoren M."/>
            <person name="Johannesson H."/>
        </authorList>
    </citation>
    <scope>NUCLEOTIDE SEQUENCE</scope>
    <source>
        <strain evidence="2">PSN309</strain>
    </source>
</reference>
<dbReference type="SUPFAM" id="SSF53474">
    <property type="entry name" value="alpha/beta-Hydrolases"/>
    <property type="match status" value="1"/>
</dbReference>
<evidence type="ECO:0000259" key="1">
    <source>
        <dbReference type="Pfam" id="PF12697"/>
    </source>
</evidence>
<dbReference type="Pfam" id="PF12697">
    <property type="entry name" value="Abhydrolase_6"/>
    <property type="match status" value="1"/>
</dbReference>
<name>A0AAN6WQA8_9PEZI</name>
<evidence type="ECO:0000313" key="2">
    <source>
        <dbReference type="EMBL" id="KAK4186011.1"/>
    </source>
</evidence>
<dbReference type="InterPro" id="IPR050228">
    <property type="entry name" value="Carboxylesterase_BioH"/>
</dbReference>
<organism evidence="2 3">
    <name type="scientific">Podospora australis</name>
    <dbReference type="NCBI Taxonomy" id="1536484"/>
    <lineage>
        <taxon>Eukaryota</taxon>
        <taxon>Fungi</taxon>
        <taxon>Dikarya</taxon>
        <taxon>Ascomycota</taxon>
        <taxon>Pezizomycotina</taxon>
        <taxon>Sordariomycetes</taxon>
        <taxon>Sordariomycetidae</taxon>
        <taxon>Sordariales</taxon>
        <taxon>Podosporaceae</taxon>
        <taxon>Podospora</taxon>
    </lineage>
</organism>
<dbReference type="InterPro" id="IPR000073">
    <property type="entry name" value="AB_hydrolase_1"/>
</dbReference>
<dbReference type="GO" id="GO:0016787">
    <property type="term" value="F:hydrolase activity"/>
    <property type="evidence" value="ECO:0007669"/>
    <property type="project" value="UniProtKB-KW"/>
</dbReference>
<dbReference type="AlphaFoldDB" id="A0AAN6WQA8"/>
<sequence>MATNIPPDAHTREVFYVGTEYTSDASGSETICGQICVERLVPVAKPLTKYPIVLIPGSGRTSIDFLTTPSPNVPSPSWSSSLLASGHELYLMDPPFRGRSPWHPSHLSSGNSTHYQTFGAASLKAAWTSSPASTQWPSPIETGSPEFDHVMASTFPQLTDLALEQTVSQKGVAELLDKIGKPVILLAHSMGCKTAWLAADARPDLVKAIVAVEPAGPPFQGRGMGGLRKEITPFGITEARISFEPPGELGYKEEKAKKEGDYDVLLQDDSDGKTVRKLKNLEGTKVLVVTGGKSVHAKYDWGTAEFLRQAGVREVKHVLLGEAGIEGNGHMMMLEKNRGEIIEVVEGWVKGI</sequence>
<protein>
    <submittedName>
        <fullName evidence="2">Alpha/Beta hydrolase protein</fullName>
    </submittedName>
</protein>
<keyword evidence="3" id="KW-1185">Reference proteome</keyword>
<proteinExistence type="predicted"/>
<dbReference type="PANTHER" id="PTHR43194:SF4">
    <property type="entry name" value="AB HYDROLASE-1 DOMAIN-CONTAINING PROTEIN"/>
    <property type="match status" value="1"/>
</dbReference>
<reference evidence="2" key="2">
    <citation type="submission" date="2023-05" db="EMBL/GenBank/DDBJ databases">
        <authorList>
            <consortium name="Lawrence Berkeley National Laboratory"/>
            <person name="Steindorff A."/>
            <person name="Hensen N."/>
            <person name="Bonometti L."/>
            <person name="Westerberg I."/>
            <person name="Brannstrom I.O."/>
            <person name="Guillou S."/>
            <person name="Cros-Aarteil S."/>
            <person name="Calhoun S."/>
            <person name="Haridas S."/>
            <person name="Kuo A."/>
            <person name="Mondo S."/>
            <person name="Pangilinan J."/>
            <person name="Riley R."/>
            <person name="Labutti K."/>
            <person name="Andreopoulos B."/>
            <person name="Lipzen A."/>
            <person name="Chen C."/>
            <person name="Yanf M."/>
            <person name="Daum C."/>
            <person name="Ng V."/>
            <person name="Clum A."/>
            <person name="Ohm R."/>
            <person name="Martin F."/>
            <person name="Silar P."/>
            <person name="Natvig D."/>
            <person name="Lalanne C."/>
            <person name="Gautier V."/>
            <person name="Ament-Velasquez S.L."/>
            <person name="Kruys A."/>
            <person name="Hutchinson M.I."/>
            <person name="Powell A.J."/>
            <person name="Barry K."/>
            <person name="Miller A.N."/>
            <person name="Grigoriev I.V."/>
            <person name="Debuchy R."/>
            <person name="Gladieux P."/>
            <person name="Thoren M.H."/>
            <person name="Johannesson H."/>
        </authorList>
    </citation>
    <scope>NUCLEOTIDE SEQUENCE</scope>
    <source>
        <strain evidence="2">PSN309</strain>
    </source>
</reference>
<gene>
    <name evidence="2" type="ORF">QBC35DRAFT_286857</name>
</gene>
<keyword evidence="2" id="KW-0378">Hydrolase</keyword>